<name>A0A9P4MEZ2_9PEZI</name>
<proteinExistence type="predicted"/>
<feature type="region of interest" description="Disordered" evidence="1">
    <location>
        <begin position="1"/>
        <end position="54"/>
    </location>
</feature>
<dbReference type="EMBL" id="ML996089">
    <property type="protein sequence ID" value="KAF2150643.1"/>
    <property type="molecule type" value="Genomic_DNA"/>
</dbReference>
<keyword evidence="3" id="KW-1185">Reference proteome</keyword>
<sequence>MPRGRDAPRNSGRQPQRYFVYQPIGGDPNSRLPRAPSLGGTARSRLQHSTRTPRVPPELRMLQKAKKRCITRAPGPWASCRLLVTLLAVLDTLTDCSPSNRKEQQALPCIGIIVISTSDSNPTRTAPPRTMWTIAAPAGEPPVSRRVCAWRVPSTVV</sequence>
<dbReference type="Proteomes" id="UP000799439">
    <property type="component" value="Unassembled WGS sequence"/>
</dbReference>
<gene>
    <name evidence="2" type="ORF">K461DRAFT_270061</name>
</gene>
<protein>
    <submittedName>
        <fullName evidence="2">Uncharacterized protein</fullName>
    </submittedName>
</protein>
<organism evidence="2 3">
    <name type="scientific">Myriangium duriaei CBS 260.36</name>
    <dbReference type="NCBI Taxonomy" id="1168546"/>
    <lineage>
        <taxon>Eukaryota</taxon>
        <taxon>Fungi</taxon>
        <taxon>Dikarya</taxon>
        <taxon>Ascomycota</taxon>
        <taxon>Pezizomycotina</taxon>
        <taxon>Dothideomycetes</taxon>
        <taxon>Dothideomycetidae</taxon>
        <taxon>Myriangiales</taxon>
        <taxon>Myriangiaceae</taxon>
        <taxon>Myriangium</taxon>
    </lineage>
</organism>
<comment type="caution">
    <text evidence="2">The sequence shown here is derived from an EMBL/GenBank/DDBJ whole genome shotgun (WGS) entry which is preliminary data.</text>
</comment>
<evidence type="ECO:0000256" key="1">
    <source>
        <dbReference type="SAM" id="MobiDB-lite"/>
    </source>
</evidence>
<reference evidence="2" key="1">
    <citation type="journal article" date="2020" name="Stud. Mycol.">
        <title>101 Dothideomycetes genomes: a test case for predicting lifestyles and emergence of pathogens.</title>
        <authorList>
            <person name="Haridas S."/>
            <person name="Albert R."/>
            <person name="Binder M."/>
            <person name="Bloem J."/>
            <person name="Labutti K."/>
            <person name="Salamov A."/>
            <person name="Andreopoulos B."/>
            <person name="Baker S."/>
            <person name="Barry K."/>
            <person name="Bills G."/>
            <person name="Bluhm B."/>
            <person name="Cannon C."/>
            <person name="Castanera R."/>
            <person name="Culley D."/>
            <person name="Daum C."/>
            <person name="Ezra D."/>
            <person name="Gonzalez J."/>
            <person name="Henrissat B."/>
            <person name="Kuo A."/>
            <person name="Liang C."/>
            <person name="Lipzen A."/>
            <person name="Lutzoni F."/>
            <person name="Magnuson J."/>
            <person name="Mondo S."/>
            <person name="Nolan M."/>
            <person name="Ohm R."/>
            <person name="Pangilinan J."/>
            <person name="Park H.-J."/>
            <person name="Ramirez L."/>
            <person name="Alfaro M."/>
            <person name="Sun H."/>
            <person name="Tritt A."/>
            <person name="Yoshinaga Y."/>
            <person name="Zwiers L.-H."/>
            <person name="Turgeon B."/>
            <person name="Goodwin S."/>
            <person name="Spatafora J."/>
            <person name="Crous P."/>
            <person name="Grigoriev I."/>
        </authorList>
    </citation>
    <scope>NUCLEOTIDE SEQUENCE</scope>
    <source>
        <strain evidence="2">CBS 260.36</strain>
    </source>
</reference>
<evidence type="ECO:0000313" key="3">
    <source>
        <dbReference type="Proteomes" id="UP000799439"/>
    </source>
</evidence>
<evidence type="ECO:0000313" key="2">
    <source>
        <dbReference type="EMBL" id="KAF2150643.1"/>
    </source>
</evidence>
<accession>A0A9P4MEZ2</accession>
<dbReference type="AlphaFoldDB" id="A0A9P4MEZ2"/>